<dbReference type="Gene3D" id="1.20.120.330">
    <property type="entry name" value="Nucleotidyltransferases domain 2"/>
    <property type="match status" value="1"/>
</dbReference>
<organism evidence="2 3">
    <name type="scientific">Galbitalea soli</name>
    <dbReference type="NCBI Taxonomy" id="1268042"/>
    <lineage>
        <taxon>Bacteria</taxon>
        <taxon>Bacillati</taxon>
        <taxon>Actinomycetota</taxon>
        <taxon>Actinomycetes</taxon>
        <taxon>Micrococcales</taxon>
        <taxon>Microbacteriaceae</taxon>
        <taxon>Galbitalea</taxon>
    </lineage>
</organism>
<evidence type="ECO:0000259" key="1">
    <source>
        <dbReference type="Pfam" id="PF05168"/>
    </source>
</evidence>
<gene>
    <name evidence="2" type="ORF">G3T37_13510</name>
</gene>
<keyword evidence="3" id="KW-1185">Reference proteome</keyword>
<dbReference type="EMBL" id="JAAGWZ010000004">
    <property type="protein sequence ID" value="NEM92369.1"/>
    <property type="molecule type" value="Genomic_DNA"/>
</dbReference>
<reference evidence="2 3" key="1">
    <citation type="journal article" date="2014" name="Int. J. Syst. Evol. Microbiol.">
        <title>Description of Galbitalea soli gen. nov., sp. nov., and Frondihabitans sucicola sp. nov.</title>
        <authorList>
            <person name="Kim S.J."/>
            <person name="Lim J.M."/>
            <person name="Ahn J.H."/>
            <person name="Weon H.Y."/>
            <person name="Hamada M."/>
            <person name="Suzuki K."/>
            <person name="Ahn T.Y."/>
            <person name="Kwon S.W."/>
        </authorList>
    </citation>
    <scope>NUCLEOTIDE SEQUENCE [LARGE SCALE GENOMIC DNA]</scope>
    <source>
        <strain evidence="2 3">NBRC 108727</strain>
    </source>
</reference>
<sequence length="156" mass="17020">MLTRWENGRAEIDRLIAQGRLSKVAANRDLADSYLQAARSHVLSATVLSGSDPEGAFQLAYDAARKALAAILVNQGLRAGGQGAHLTIYEAVRAQLDPPKGKEIRLFDWMRRLRNSTEYPDTGDKTADVDDVSDAIPVARSLIELAEGVLDVMPVY</sequence>
<name>A0A7C9PPT3_9MICO</name>
<dbReference type="AlphaFoldDB" id="A0A7C9PPT3"/>
<protein>
    <submittedName>
        <fullName evidence="2">HEPN domain-containing protein</fullName>
    </submittedName>
</protein>
<comment type="caution">
    <text evidence="2">The sequence shown here is derived from an EMBL/GenBank/DDBJ whole genome shotgun (WGS) entry which is preliminary data.</text>
</comment>
<feature type="domain" description="HEPN" evidence="1">
    <location>
        <begin position="49"/>
        <end position="147"/>
    </location>
</feature>
<dbReference type="Proteomes" id="UP000479756">
    <property type="component" value="Unassembled WGS sequence"/>
</dbReference>
<accession>A0A7C9PPT3</accession>
<dbReference type="Pfam" id="PF05168">
    <property type="entry name" value="HEPN"/>
    <property type="match status" value="1"/>
</dbReference>
<dbReference type="InterPro" id="IPR007842">
    <property type="entry name" value="HEPN_dom"/>
</dbReference>
<evidence type="ECO:0000313" key="2">
    <source>
        <dbReference type="EMBL" id="NEM92369.1"/>
    </source>
</evidence>
<dbReference type="RefSeq" id="WP_163474408.1">
    <property type="nucleotide sequence ID" value="NZ_JAAGWZ010000004.1"/>
</dbReference>
<proteinExistence type="predicted"/>
<evidence type="ECO:0000313" key="3">
    <source>
        <dbReference type="Proteomes" id="UP000479756"/>
    </source>
</evidence>